<keyword evidence="5" id="KW-1133">Transmembrane helix</keyword>
<keyword evidence="3 9" id="KW-0808">Transferase</keyword>
<evidence type="ECO:0000256" key="1">
    <source>
        <dbReference type="ARBA" id="ARBA00004323"/>
    </source>
</evidence>
<evidence type="ECO:0000256" key="8">
    <source>
        <dbReference type="ARBA" id="ARBA00023180"/>
    </source>
</evidence>
<evidence type="ECO:0000256" key="3">
    <source>
        <dbReference type="ARBA" id="ARBA00022679"/>
    </source>
</evidence>
<comment type="subcellular location">
    <subcellularLocation>
        <location evidence="1 9">Golgi apparatus membrane</location>
        <topology evidence="1 9">Single-pass type II membrane protein</topology>
    </subcellularLocation>
</comment>
<evidence type="ECO:0000256" key="7">
    <source>
        <dbReference type="ARBA" id="ARBA00023136"/>
    </source>
</evidence>
<dbReference type="PANTHER" id="PTHR12137:SF54">
    <property type="entry name" value="CARBOHYDRATE SULFOTRANSFERASE"/>
    <property type="match status" value="1"/>
</dbReference>
<comment type="similarity">
    <text evidence="2 9">Belongs to the sulfotransferase 2 family.</text>
</comment>
<evidence type="ECO:0000256" key="2">
    <source>
        <dbReference type="ARBA" id="ARBA00006339"/>
    </source>
</evidence>
<dbReference type="Pfam" id="PF03567">
    <property type="entry name" value="Sulfotransfer_2"/>
    <property type="match status" value="1"/>
</dbReference>
<reference evidence="10" key="1">
    <citation type="journal article" date="2023" name="Mol. Biol. Evol.">
        <title>Third-Generation Sequencing Reveals the Adaptive Role of the Epigenome in Three Deep-Sea Polychaetes.</title>
        <authorList>
            <person name="Perez M."/>
            <person name="Aroh O."/>
            <person name="Sun Y."/>
            <person name="Lan Y."/>
            <person name="Juniper S.K."/>
            <person name="Young C.R."/>
            <person name="Angers B."/>
            <person name="Qian P.Y."/>
        </authorList>
    </citation>
    <scope>NUCLEOTIDE SEQUENCE</scope>
    <source>
        <strain evidence="10">P08H-3</strain>
    </source>
</reference>
<dbReference type="InterPro" id="IPR018011">
    <property type="entry name" value="Carb_sulfotrans_8-10"/>
</dbReference>
<keyword evidence="9" id="KW-0735">Signal-anchor</keyword>
<keyword evidence="8 9" id="KW-0325">Glycoprotein</keyword>
<proteinExistence type="inferred from homology"/>
<keyword evidence="4" id="KW-0812">Transmembrane</keyword>
<evidence type="ECO:0000313" key="11">
    <source>
        <dbReference type="Proteomes" id="UP001208570"/>
    </source>
</evidence>
<dbReference type="Proteomes" id="UP001208570">
    <property type="component" value="Unassembled WGS sequence"/>
</dbReference>
<accession>A0AAD9N106</accession>
<dbReference type="InterPro" id="IPR005331">
    <property type="entry name" value="Sulfotransferase"/>
</dbReference>
<keyword evidence="6 9" id="KW-0333">Golgi apparatus</keyword>
<dbReference type="AlphaFoldDB" id="A0AAD9N106"/>
<keyword evidence="9" id="KW-0119">Carbohydrate metabolism</keyword>
<evidence type="ECO:0000256" key="4">
    <source>
        <dbReference type="ARBA" id="ARBA00022692"/>
    </source>
</evidence>
<gene>
    <name evidence="10" type="ORF">LSH36_414g03023</name>
</gene>
<keyword evidence="7" id="KW-0472">Membrane</keyword>
<organism evidence="10 11">
    <name type="scientific">Paralvinella palmiformis</name>
    <dbReference type="NCBI Taxonomy" id="53620"/>
    <lineage>
        <taxon>Eukaryota</taxon>
        <taxon>Metazoa</taxon>
        <taxon>Spiralia</taxon>
        <taxon>Lophotrochozoa</taxon>
        <taxon>Annelida</taxon>
        <taxon>Polychaeta</taxon>
        <taxon>Sedentaria</taxon>
        <taxon>Canalipalpata</taxon>
        <taxon>Terebellida</taxon>
        <taxon>Terebelliformia</taxon>
        <taxon>Alvinellidae</taxon>
        <taxon>Paralvinella</taxon>
    </lineage>
</organism>
<evidence type="ECO:0000313" key="10">
    <source>
        <dbReference type="EMBL" id="KAK2150279.1"/>
    </source>
</evidence>
<evidence type="ECO:0000256" key="9">
    <source>
        <dbReference type="RuleBase" id="RU364020"/>
    </source>
</evidence>
<evidence type="ECO:0000256" key="5">
    <source>
        <dbReference type="ARBA" id="ARBA00022989"/>
    </source>
</evidence>
<dbReference type="GO" id="GO:0000139">
    <property type="term" value="C:Golgi membrane"/>
    <property type="evidence" value="ECO:0007669"/>
    <property type="project" value="UniProtKB-SubCell"/>
</dbReference>
<dbReference type="GO" id="GO:0016051">
    <property type="term" value="P:carbohydrate biosynthetic process"/>
    <property type="evidence" value="ECO:0007669"/>
    <property type="project" value="InterPro"/>
</dbReference>
<sequence length="354" mass="40681">MTSSDRGRRSNMKSFIILFSLLLFLVVVNVFLRTYSLGSEILTQPVRLEIRTPGSPTPTAWASDGRLDRIRRACATYRRNPSLRRRLELDNSQPLKSLLAASFLIADDRHRVIYCSIPKVGCSTFKLLMARSLNGSGASVGVVHIRPLLASIGLYYLNTLSPDGIRQRLEGYFKFLVVRHPFDRLISAYDDKMANPERNMMNVSRIRRRAEARFRNRMRRDSNGQPLLSLSQFLELVGSDRKFLDKHWMSYMQLCQPCRVRYDHVIRLETLGDDIGPILDRLNYATVDAESKNRIPHENGARMTDNKLDEVFHRLGKINPDIVKNLLNVYRYDLDTFGYTWNSSSGAGYVDVLN</sequence>
<dbReference type="EC" id="2.8.2.-" evidence="9"/>
<evidence type="ECO:0000256" key="6">
    <source>
        <dbReference type="ARBA" id="ARBA00023034"/>
    </source>
</evidence>
<dbReference type="PANTHER" id="PTHR12137">
    <property type="entry name" value="CARBOHYDRATE SULFOTRANSFERASE"/>
    <property type="match status" value="1"/>
</dbReference>
<protein>
    <recommendedName>
        <fullName evidence="9">Carbohydrate sulfotransferase</fullName>
        <ecNumber evidence="9">2.8.2.-</ecNumber>
    </recommendedName>
</protein>
<dbReference type="EMBL" id="JAODUP010000414">
    <property type="protein sequence ID" value="KAK2150279.1"/>
    <property type="molecule type" value="Genomic_DNA"/>
</dbReference>
<name>A0AAD9N106_9ANNE</name>
<comment type="caution">
    <text evidence="10">The sequence shown here is derived from an EMBL/GenBank/DDBJ whole genome shotgun (WGS) entry which is preliminary data.</text>
</comment>
<keyword evidence="11" id="KW-1185">Reference proteome</keyword>
<dbReference type="GO" id="GO:0008146">
    <property type="term" value="F:sulfotransferase activity"/>
    <property type="evidence" value="ECO:0007669"/>
    <property type="project" value="InterPro"/>
</dbReference>